<keyword evidence="2" id="KW-1185">Reference proteome</keyword>
<dbReference type="Proteomes" id="UP001164743">
    <property type="component" value="Chromosome 12A"/>
</dbReference>
<accession>A0ABY7D1E1</accession>
<evidence type="ECO:0000313" key="2">
    <source>
        <dbReference type="Proteomes" id="UP001164743"/>
    </source>
</evidence>
<protein>
    <recommendedName>
        <fullName evidence="3">Hydrophobin</fullName>
    </recommendedName>
</protein>
<reference evidence="1" key="1">
    <citation type="submission" date="2022-10" db="EMBL/GenBank/DDBJ databases">
        <title>Puccinia triticina Genome sequencing and assembly.</title>
        <authorList>
            <person name="Li C."/>
        </authorList>
    </citation>
    <scope>NUCLEOTIDE SEQUENCE</scope>
    <source>
        <strain evidence="1">Pt15</strain>
    </source>
</reference>
<organism evidence="1 2">
    <name type="scientific">Puccinia triticina</name>
    <dbReference type="NCBI Taxonomy" id="208348"/>
    <lineage>
        <taxon>Eukaryota</taxon>
        <taxon>Fungi</taxon>
        <taxon>Dikarya</taxon>
        <taxon>Basidiomycota</taxon>
        <taxon>Pucciniomycotina</taxon>
        <taxon>Pucciniomycetes</taxon>
        <taxon>Pucciniales</taxon>
        <taxon>Pucciniaceae</taxon>
        <taxon>Puccinia</taxon>
    </lineage>
</organism>
<sequence length="55" mass="5681">MCLNLEADNCPELLGGVVDALCNPINGKGLIACKARRQASLKAPVSCPVKPSTSL</sequence>
<dbReference type="EMBL" id="CP110432">
    <property type="protein sequence ID" value="WAQ90517.1"/>
    <property type="molecule type" value="Genomic_DNA"/>
</dbReference>
<dbReference type="RefSeq" id="XP_053026072.1">
    <property type="nucleotide sequence ID" value="XM_053162123.1"/>
</dbReference>
<dbReference type="GeneID" id="77803018"/>
<gene>
    <name evidence="1" type="ORF">PtA15_12A507</name>
</gene>
<proteinExistence type="predicted"/>
<evidence type="ECO:0000313" key="1">
    <source>
        <dbReference type="EMBL" id="WAQ90517.1"/>
    </source>
</evidence>
<evidence type="ECO:0008006" key="3">
    <source>
        <dbReference type="Google" id="ProtNLM"/>
    </source>
</evidence>
<name>A0ABY7D1E1_9BASI</name>